<feature type="transmembrane region" description="Helical" evidence="8">
    <location>
        <begin position="139"/>
        <end position="156"/>
    </location>
</feature>
<keyword evidence="2" id="KW-0813">Transport</keyword>
<dbReference type="SUPFAM" id="SSF90123">
    <property type="entry name" value="ABC transporter transmembrane region"/>
    <property type="match status" value="1"/>
</dbReference>
<feature type="transmembrane region" description="Helical" evidence="8">
    <location>
        <begin position="20"/>
        <end position="45"/>
    </location>
</feature>
<dbReference type="PROSITE" id="PS50893">
    <property type="entry name" value="ABC_TRANSPORTER_2"/>
    <property type="match status" value="1"/>
</dbReference>
<dbReference type="InterPro" id="IPR039421">
    <property type="entry name" value="Type_1_exporter"/>
</dbReference>
<comment type="subcellular location">
    <subcellularLocation>
        <location evidence="1">Cell membrane</location>
        <topology evidence="1">Multi-pass membrane protein</topology>
    </subcellularLocation>
</comment>
<feature type="transmembrane region" description="Helical" evidence="8">
    <location>
        <begin position="277"/>
        <end position="298"/>
    </location>
</feature>
<keyword evidence="4" id="KW-0547">Nucleotide-binding</keyword>
<feature type="domain" description="ABC transporter" evidence="9">
    <location>
        <begin position="334"/>
        <end position="568"/>
    </location>
</feature>
<dbReference type="InterPro" id="IPR017871">
    <property type="entry name" value="ABC_transporter-like_CS"/>
</dbReference>
<evidence type="ECO:0000256" key="7">
    <source>
        <dbReference type="ARBA" id="ARBA00023136"/>
    </source>
</evidence>
<protein>
    <submittedName>
        <fullName evidence="11">ATP-binding cassette, subfamily B</fullName>
    </submittedName>
</protein>
<sequence>MRDMILNIRKIAGKDSGKLIPVILLSVLDSMLNSCMYGVMIFILIDLADSIFTFEKLKLYSLILLGVFLLRCVTQAISLSKVQHDGPVISKKLRLSLGNHIRSLNLGFFNQNSQGRLNAILTTDVSDFETILTHCVCDLVKAIAFSVFSLLIAFALDWKFGIAIGVIALLGLPLLNISGTLSARSGKRTHSAKENVVSHLLEYIGGIKTFRLYNLTGERFSRLDDALLGLKKESTKAELSLLPFILSFSTVTSCLIPIALILGAYLLTVQSMEPVSFIAVLLIAVSVSSMMSTLGSLYPQVRSLNRACENMLSVLGEKPFSYEKETLKASNADIAFDHVSFSYTGKEQVLKDISFAAKQGTTTALIGPSGSGKTTIVSLLSRFWDVTGGRITIGGQDIRDISPDALTANMAVVFQDVYLLNDTIMNNIKVGKPDASDAEVISAARSANCHDFIVTMENGYDTMIGEGGSTISGGERQRISIARALLKDAPIVLLDETTSSLDADNEREIQAAFDRLMQNKTVFVIAHRLNTIMGADNILVLNQGEIMEFGNHKELMRTGGWYAQMVEQQRQAEQWAV</sequence>
<dbReference type="EMBL" id="FZOJ01000002">
    <property type="protein sequence ID" value="SNR99608.1"/>
    <property type="molecule type" value="Genomic_DNA"/>
</dbReference>
<evidence type="ECO:0000256" key="4">
    <source>
        <dbReference type="ARBA" id="ARBA00022741"/>
    </source>
</evidence>
<keyword evidence="7 8" id="KW-0472">Membrane</keyword>
<evidence type="ECO:0000256" key="8">
    <source>
        <dbReference type="SAM" id="Phobius"/>
    </source>
</evidence>
<organism evidence="11 12">
    <name type="scientific">Anaerovirgula multivorans</name>
    <dbReference type="NCBI Taxonomy" id="312168"/>
    <lineage>
        <taxon>Bacteria</taxon>
        <taxon>Bacillati</taxon>
        <taxon>Bacillota</taxon>
        <taxon>Clostridia</taxon>
        <taxon>Peptostreptococcales</taxon>
        <taxon>Natronincolaceae</taxon>
        <taxon>Anaerovirgula</taxon>
    </lineage>
</organism>
<dbReference type="GO" id="GO:0005524">
    <property type="term" value="F:ATP binding"/>
    <property type="evidence" value="ECO:0007669"/>
    <property type="project" value="UniProtKB-KW"/>
</dbReference>
<dbReference type="PROSITE" id="PS50929">
    <property type="entry name" value="ABC_TM1F"/>
    <property type="match status" value="1"/>
</dbReference>
<dbReference type="InterPro" id="IPR003593">
    <property type="entry name" value="AAA+_ATPase"/>
</dbReference>
<dbReference type="FunFam" id="3.40.50.300:FF:000287">
    <property type="entry name" value="Multidrug ABC transporter ATP-binding protein"/>
    <property type="match status" value="1"/>
</dbReference>
<evidence type="ECO:0000256" key="1">
    <source>
        <dbReference type="ARBA" id="ARBA00004651"/>
    </source>
</evidence>
<dbReference type="InterPro" id="IPR011527">
    <property type="entry name" value="ABC1_TM_dom"/>
</dbReference>
<evidence type="ECO:0000256" key="5">
    <source>
        <dbReference type="ARBA" id="ARBA00022840"/>
    </source>
</evidence>
<evidence type="ECO:0000313" key="11">
    <source>
        <dbReference type="EMBL" id="SNR99608.1"/>
    </source>
</evidence>
<keyword evidence="3 8" id="KW-0812">Transmembrane</keyword>
<dbReference type="Gene3D" id="3.40.50.300">
    <property type="entry name" value="P-loop containing nucleotide triphosphate hydrolases"/>
    <property type="match status" value="1"/>
</dbReference>
<evidence type="ECO:0000313" key="12">
    <source>
        <dbReference type="Proteomes" id="UP000198304"/>
    </source>
</evidence>
<dbReference type="Proteomes" id="UP000198304">
    <property type="component" value="Unassembled WGS sequence"/>
</dbReference>
<feature type="domain" description="ABC transmembrane type-1" evidence="10">
    <location>
        <begin position="22"/>
        <end position="303"/>
    </location>
</feature>
<evidence type="ECO:0000259" key="9">
    <source>
        <dbReference type="PROSITE" id="PS50893"/>
    </source>
</evidence>
<dbReference type="Pfam" id="PF00005">
    <property type="entry name" value="ABC_tran"/>
    <property type="match status" value="1"/>
</dbReference>
<reference evidence="11 12" key="1">
    <citation type="submission" date="2017-06" db="EMBL/GenBank/DDBJ databases">
        <authorList>
            <person name="Kim H.J."/>
            <person name="Triplett B.A."/>
        </authorList>
    </citation>
    <scope>NUCLEOTIDE SEQUENCE [LARGE SCALE GENOMIC DNA]</scope>
    <source>
        <strain evidence="11 12">SCA</strain>
    </source>
</reference>
<keyword evidence="12" id="KW-1185">Reference proteome</keyword>
<dbReference type="InterPro" id="IPR003439">
    <property type="entry name" value="ABC_transporter-like_ATP-bd"/>
</dbReference>
<dbReference type="PROSITE" id="PS00211">
    <property type="entry name" value="ABC_TRANSPORTER_1"/>
    <property type="match status" value="1"/>
</dbReference>
<dbReference type="SMART" id="SM00382">
    <property type="entry name" value="AAA"/>
    <property type="match status" value="1"/>
</dbReference>
<dbReference type="RefSeq" id="WP_242975018.1">
    <property type="nucleotide sequence ID" value="NZ_FZOJ01000002.1"/>
</dbReference>
<dbReference type="Gene3D" id="1.20.1560.10">
    <property type="entry name" value="ABC transporter type 1, transmembrane domain"/>
    <property type="match status" value="2"/>
</dbReference>
<keyword evidence="6 8" id="KW-1133">Transmembrane helix</keyword>
<dbReference type="InterPro" id="IPR036640">
    <property type="entry name" value="ABC1_TM_sf"/>
</dbReference>
<dbReference type="SUPFAM" id="SSF52540">
    <property type="entry name" value="P-loop containing nucleoside triphosphate hydrolases"/>
    <property type="match status" value="1"/>
</dbReference>
<accession>A0A239AXA0</accession>
<dbReference type="Pfam" id="PF00664">
    <property type="entry name" value="ABC_membrane"/>
    <property type="match status" value="1"/>
</dbReference>
<dbReference type="PANTHER" id="PTHR24221:SF397">
    <property type="entry name" value="ABC TRANSPORTER, ATP-BINDING TRANSMEMBRANE PROTEIN"/>
    <property type="match status" value="1"/>
</dbReference>
<dbReference type="GO" id="GO:0016887">
    <property type="term" value="F:ATP hydrolysis activity"/>
    <property type="evidence" value="ECO:0007669"/>
    <property type="project" value="InterPro"/>
</dbReference>
<keyword evidence="5 11" id="KW-0067">ATP-binding</keyword>
<proteinExistence type="predicted"/>
<dbReference type="GO" id="GO:0140359">
    <property type="term" value="F:ABC-type transporter activity"/>
    <property type="evidence" value="ECO:0007669"/>
    <property type="project" value="InterPro"/>
</dbReference>
<dbReference type="PANTHER" id="PTHR24221">
    <property type="entry name" value="ATP-BINDING CASSETTE SUB-FAMILY B"/>
    <property type="match status" value="1"/>
</dbReference>
<feature type="transmembrane region" description="Helical" evidence="8">
    <location>
        <begin position="57"/>
        <end position="74"/>
    </location>
</feature>
<dbReference type="InterPro" id="IPR027417">
    <property type="entry name" value="P-loop_NTPase"/>
</dbReference>
<dbReference type="GO" id="GO:0034040">
    <property type="term" value="F:ATPase-coupled lipid transmembrane transporter activity"/>
    <property type="evidence" value="ECO:0007669"/>
    <property type="project" value="TreeGrafter"/>
</dbReference>
<evidence type="ECO:0000256" key="2">
    <source>
        <dbReference type="ARBA" id="ARBA00022448"/>
    </source>
</evidence>
<gene>
    <name evidence="11" type="ORF">SAMN05446037_1002290</name>
</gene>
<dbReference type="AlphaFoldDB" id="A0A239AXA0"/>
<evidence type="ECO:0000256" key="6">
    <source>
        <dbReference type="ARBA" id="ARBA00022989"/>
    </source>
</evidence>
<evidence type="ECO:0000259" key="10">
    <source>
        <dbReference type="PROSITE" id="PS50929"/>
    </source>
</evidence>
<feature type="transmembrane region" description="Helical" evidence="8">
    <location>
        <begin position="241"/>
        <end position="265"/>
    </location>
</feature>
<name>A0A239AXA0_9FIRM</name>
<evidence type="ECO:0000256" key="3">
    <source>
        <dbReference type="ARBA" id="ARBA00022692"/>
    </source>
</evidence>
<dbReference type="GO" id="GO:0005886">
    <property type="term" value="C:plasma membrane"/>
    <property type="evidence" value="ECO:0007669"/>
    <property type="project" value="UniProtKB-SubCell"/>
</dbReference>
<feature type="transmembrane region" description="Helical" evidence="8">
    <location>
        <begin position="162"/>
        <end position="183"/>
    </location>
</feature>